<dbReference type="RefSeq" id="WP_006040185.1">
    <property type="nucleotide sequence ID" value="NZ_AEDD01000012.1"/>
</dbReference>
<evidence type="ECO:0000256" key="1">
    <source>
        <dbReference type="ARBA" id="ARBA00023125"/>
    </source>
</evidence>
<dbReference type="SUPFAM" id="SSF47413">
    <property type="entry name" value="lambda repressor-like DNA-binding domains"/>
    <property type="match status" value="1"/>
</dbReference>
<dbReference type="CDD" id="cd00093">
    <property type="entry name" value="HTH_XRE"/>
    <property type="match status" value="1"/>
</dbReference>
<feature type="domain" description="HTH cro/C1-type" evidence="2">
    <location>
        <begin position="12"/>
        <end position="66"/>
    </location>
</feature>
<dbReference type="PANTHER" id="PTHR46558">
    <property type="entry name" value="TRACRIPTIONAL REGULATORY PROTEIN-RELATED-RELATED"/>
    <property type="match status" value="1"/>
</dbReference>
<dbReference type="PROSITE" id="PS50943">
    <property type="entry name" value="HTH_CROC1"/>
    <property type="match status" value="1"/>
</dbReference>
<dbReference type="GO" id="GO:0003677">
    <property type="term" value="F:DNA binding"/>
    <property type="evidence" value="ECO:0007669"/>
    <property type="project" value="UniProtKB-KW"/>
</dbReference>
<dbReference type="EMBL" id="AEDD01000012">
    <property type="protein sequence ID" value="EFM09199.1"/>
    <property type="molecule type" value="Genomic_DNA"/>
</dbReference>
<gene>
    <name evidence="3" type="ORF">PaecuDRAFT_4202</name>
</gene>
<keyword evidence="1" id="KW-0238">DNA-binding</keyword>
<dbReference type="OrthoDB" id="9814553at2"/>
<dbReference type="STRING" id="717606.PaecuDRAFT_4202"/>
<proteinExistence type="predicted"/>
<dbReference type="Proteomes" id="UP000005387">
    <property type="component" value="Unassembled WGS sequence"/>
</dbReference>
<protein>
    <submittedName>
        <fullName evidence="3">Transcriptional regulator, XRE family</fullName>
    </submittedName>
</protein>
<dbReference type="eggNOG" id="COG1476">
    <property type="taxonomic scope" value="Bacteria"/>
</dbReference>
<dbReference type="AlphaFoldDB" id="E0IEW1"/>
<dbReference type="Pfam" id="PF01381">
    <property type="entry name" value="HTH_3"/>
    <property type="match status" value="1"/>
</dbReference>
<dbReference type="PANTHER" id="PTHR46558:SF4">
    <property type="entry name" value="DNA-BIDING PHAGE PROTEIN"/>
    <property type="match status" value="1"/>
</dbReference>
<reference evidence="3 4" key="1">
    <citation type="submission" date="2010-07" db="EMBL/GenBank/DDBJ databases">
        <title>The draft genome of Paenibacillus curdlanolyticus YK9.</title>
        <authorList>
            <consortium name="US DOE Joint Genome Institute (JGI-PGF)"/>
            <person name="Lucas S."/>
            <person name="Copeland A."/>
            <person name="Lapidus A."/>
            <person name="Cheng J.-F."/>
            <person name="Bruce D."/>
            <person name="Goodwin L."/>
            <person name="Pitluck S."/>
            <person name="Land M.L."/>
            <person name="Hauser L."/>
            <person name="Chang Y.-J."/>
            <person name="Jeffries C."/>
            <person name="Anderson I.J."/>
            <person name="Johnson E."/>
            <person name="Loganathan U."/>
            <person name="Mulhopadhyay B."/>
            <person name="Kyrpides N."/>
            <person name="Woyke T.J."/>
        </authorList>
    </citation>
    <scope>NUCLEOTIDE SEQUENCE [LARGE SCALE GENOMIC DNA]</scope>
    <source>
        <strain evidence="3 4">YK9</strain>
    </source>
</reference>
<sequence>MSTQEAAIGNRISRIRKHRGITQQQLADALGIDRASLSQIETCRYSPRAETIRKLSDFFQLPIGDIFFNPLLEADRDRLIDSLNESLESVSSMKR</sequence>
<evidence type="ECO:0000313" key="3">
    <source>
        <dbReference type="EMBL" id="EFM09199.1"/>
    </source>
</evidence>
<keyword evidence="4" id="KW-1185">Reference proteome</keyword>
<dbReference type="SMART" id="SM00530">
    <property type="entry name" value="HTH_XRE"/>
    <property type="match status" value="1"/>
</dbReference>
<dbReference type="InterPro" id="IPR001387">
    <property type="entry name" value="Cro/C1-type_HTH"/>
</dbReference>
<organism evidence="3 4">
    <name type="scientific">Paenibacillus curdlanolyticus YK9</name>
    <dbReference type="NCBI Taxonomy" id="717606"/>
    <lineage>
        <taxon>Bacteria</taxon>
        <taxon>Bacillati</taxon>
        <taxon>Bacillota</taxon>
        <taxon>Bacilli</taxon>
        <taxon>Bacillales</taxon>
        <taxon>Paenibacillaceae</taxon>
        <taxon>Paenibacillus</taxon>
    </lineage>
</organism>
<dbReference type="InterPro" id="IPR010982">
    <property type="entry name" value="Lambda_DNA-bd_dom_sf"/>
</dbReference>
<accession>E0IEW1</accession>
<name>E0IEW1_9BACL</name>
<dbReference type="Gene3D" id="1.10.260.40">
    <property type="entry name" value="lambda repressor-like DNA-binding domains"/>
    <property type="match status" value="1"/>
</dbReference>
<evidence type="ECO:0000313" key="4">
    <source>
        <dbReference type="Proteomes" id="UP000005387"/>
    </source>
</evidence>
<evidence type="ECO:0000259" key="2">
    <source>
        <dbReference type="PROSITE" id="PS50943"/>
    </source>
</evidence>